<evidence type="ECO:0000256" key="9">
    <source>
        <dbReference type="ARBA" id="ARBA00047493"/>
    </source>
</evidence>
<evidence type="ECO:0000256" key="2">
    <source>
        <dbReference type="ARBA" id="ARBA00013025"/>
    </source>
</evidence>
<dbReference type="InterPro" id="IPR001645">
    <property type="entry name" value="Folylpolyglutamate_synth"/>
</dbReference>
<sequence length="436" mass="48481">MNYNESMEYMEAIKKYGSVLGLDTIKTLLAKMGNPQDELKVIHVAGTNGKGSTSAFLQSILMESGYKTGRYSSPAVFEYREIIRTDNTYIREEEVADILTYIKSKCNEMVKESLPHPTPFEIETAMAFEYFKRKKCDVVLVECGMGGEGDATNVFKKVLCSVITTISLDHTKFLGSTIGEIARVKAGIIKDNCPVIVSNQTDEAVESIKKIAELKKAPFILCQNAYGIKAEGFLTLYEYKASNGKIYKIELKMPGTYQVKNSITAIEAALALENRGFKVEENIEKGLLNANWPGRMEVINDSPLFIIDGAHNPGAIKELRDSIDLYFTNKKITFIMGVLADKDFKKEAEMIAGRGEMIITVTPDNERALNGEILAETIRSYNSNVICAKGMDEAVKMSINSVNVNNCDLIIAFGSLSYLKDLRRALKKYIKAKTNS</sequence>
<evidence type="ECO:0000256" key="10">
    <source>
        <dbReference type="PIRNR" id="PIRNR001563"/>
    </source>
</evidence>
<evidence type="ECO:0000256" key="7">
    <source>
        <dbReference type="ARBA" id="ARBA00022842"/>
    </source>
</evidence>
<dbReference type="EMBL" id="JACOOZ010000006">
    <property type="protein sequence ID" value="MBC5668149.1"/>
    <property type="molecule type" value="Genomic_DNA"/>
</dbReference>
<dbReference type="NCBIfam" id="TIGR01499">
    <property type="entry name" value="folC"/>
    <property type="match status" value="1"/>
</dbReference>
<dbReference type="InterPro" id="IPR036565">
    <property type="entry name" value="Mur-like_cat_sf"/>
</dbReference>
<evidence type="ECO:0000256" key="1">
    <source>
        <dbReference type="ARBA" id="ARBA00008276"/>
    </source>
</evidence>
<keyword evidence="6 10" id="KW-0067">ATP-binding</keyword>
<dbReference type="Gene3D" id="3.40.1190.10">
    <property type="entry name" value="Mur-like, catalytic domain"/>
    <property type="match status" value="1"/>
</dbReference>
<dbReference type="InterPro" id="IPR004101">
    <property type="entry name" value="Mur_ligase_C"/>
</dbReference>
<dbReference type="SUPFAM" id="SSF53623">
    <property type="entry name" value="MurD-like peptide ligases, catalytic domain"/>
    <property type="match status" value="1"/>
</dbReference>
<comment type="catalytic activity">
    <reaction evidence="9">
        <text>(6S)-5,6,7,8-tetrahydrofolyl-(gamma-L-Glu)(n) + L-glutamate + ATP = (6S)-5,6,7,8-tetrahydrofolyl-(gamma-L-Glu)(n+1) + ADP + phosphate + H(+)</text>
        <dbReference type="Rhea" id="RHEA:10580"/>
        <dbReference type="Rhea" id="RHEA-COMP:14738"/>
        <dbReference type="Rhea" id="RHEA-COMP:14740"/>
        <dbReference type="ChEBI" id="CHEBI:15378"/>
        <dbReference type="ChEBI" id="CHEBI:29985"/>
        <dbReference type="ChEBI" id="CHEBI:30616"/>
        <dbReference type="ChEBI" id="CHEBI:43474"/>
        <dbReference type="ChEBI" id="CHEBI:141005"/>
        <dbReference type="ChEBI" id="CHEBI:456216"/>
        <dbReference type="EC" id="6.3.2.17"/>
    </reaction>
</comment>
<keyword evidence="7" id="KW-0460">Magnesium</keyword>
<dbReference type="InterPro" id="IPR036615">
    <property type="entry name" value="Mur_ligase_C_dom_sf"/>
</dbReference>
<comment type="similarity">
    <text evidence="1 10">Belongs to the folylpolyglutamate synthase family.</text>
</comment>
<proteinExistence type="inferred from homology"/>
<dbReference type="PROSITE" id="PS01011">
    <property type="entry name" value="FOLYLPOLYGLU_SYNT_1"/>
    <property type="match status" value="1"/>
</dbReference>
<dbReference type="SUPFAM" id="SSF53244">
    <property type="entry name" value="MurD-like peptide ligases, peptide-binding domain"/>
    <property type="match status" value="1"/>
</dbReference>
<dbReference type="Proteomes" id="UP000597877">
    <property type="component" value="Unassembled WGS sequence"/>
</dbReference>
<dbReference type="InterPro" id="IPR018109">
    <property type="entry name" value="Folylpolyglutamate_synth_CS"/>
</dbReference>
<dbReference type="PANTHER" id="PTHR11136:SF0">
    <property type="entry name" value="DIHYDROFOLATE SYNTHETASE-RELATED"/>
    <property type="match status" value="1"/>
</dbReference>
<dbReference type="EC" id="6.3.2.17" evidence="2"/>
<evidence type="ECO:0000259" key="11">
    <source>
        <dbReference type="Pfam" id="PF02875"/>
    </source>
</evidence>
<gene>
    <name evidence="13" type="ORF">H8S00_09160</name>
</gene>
<dbReference type="PANTHER" id="PTHR11136">
    <property type="entry name" value="FOLYLPOLYGLUTAMATE SYNTHASE-RELATED"/>
    <property type="match status" value="1"/>
</dbReference>
<dbReference type="Pfam" id="PF08245">
    <property type="entry name" value="Mur_ligase_M"/>
    <property type="match status" value="1"/>
</dbReference>
<evidence type="ECO:0000313" key="13">
    <source>
        <dbReference type="EMBL" id="MBC5668149.1"/>
    </source>
</evidence>
<comment type="caution">
    <text evidence="13">The sequence shown here is derived from an EMBL/GenBank/DDBJ whole genome shotgun (WGS) entry which is preliminary data.</text>
</comment>
<evidence type="ECO:0000259" key="12">
    <source>
        <dbReference type="Pfam" id="PF08245"/>
    </source>
</evidence>
<keyword evidence="14" id="KW-1185">Reference proteome</keyword>
<keyword evidence="3 10" id="KW-0436">Ligase</keyword>
<evidence type="ECO:0000256" key="3">
    <source>
        <dbReference type="ARBA" id="ARBA00022598"/>
    </source>
</evidence>
<dbReference type="Pfam" id="PF02875">
    <property type="entry name" value="Mur_ligase_C"/>
    <property type="match status" value="1"/>
</dbReference>
<feature type="domain" description="Mur ligase central" evidence="12">
    <location>
        <begin position="44"/>
        <end position="268"/>
    </location>
</feature>
<name>A0ABR7F5D0_9FIRM</name>
<evidence type="ECO:0000256" key="8">
    <source>
        <dbReference type="ARBA" id="ARBA00030592"/>
    </source>
</evidence>
<protein>
    <recommendedName>
        <fullName evidence="2">tetrahydrofolate synthase</fullName>
        <ecNumber evidence="2">6.3.2.17</ecNumber>
    </recommendedName>
    <alternativeName>
        <fullName evidence="8">Tetrahydrofolylpolyglutamate synthase</fullName>
    </alternativeName>
</protein>
<dbReference type="Gene3D" id="3.90.190.20">
    <property type="entry name" value="Mur ligase, C-terminal domain"/>
    <property type="match status" value="1"/>
</dbReference>
<dbReference type="PIRSF" id="PIRSF001563">
    <property type="entry name" value="Folylpolyglu_synth"/>
    <property type="match status" value="1"/>
</dbReference>
<evidence type="ECO:0000256" key="6">
    <source>
        <dbReference type="ARBA" id="ARBA00022840"/>
    </source>
</evidence>
<reference evidence="13 14" key="1">
    <citation type="submission" date="2020-08" db="EMBL/GenBank/DDBJ databases">
        <title>Genome public.</title>
        <authorList>
            <person name="Liu C."/>
            <person name="Sun Q."/>
        </authorList>
    </citation>
    <scope>NUCLEOTIDE SEQUENCE [LARGE SCALE GENOMIC DNA]</scope>
    <source>
        <strain evidence="13 14">BX4</strain>
    </source>
</reference>
<organism evidence="13 14">
    <name type="scientific">Eubacterium segne</name>
    <dbReference type="NCBI Taxonomy" id="2763045"/>
    <lineage>
        <taxon>Bacteria</taxon>
        <taxon>Bacillati</taxon>
        <taxon>Bacillota</taxon>
        <taxon>Clostridia</taxon>
        <taxon>Eubacteriales</taxon>
        <taxon>Eubacteriaceae</taxon>
        <taxon>Eubacterium</taxon>
    </lineage>
</organism>
<keyword evidence="4" id="KW-0479">Metal-binding</keyword>
<evidence type="ECO:0000256" key="4">
    <source>
        <dbReference type="ARBA" id="ARBA00022723"/>
    </source>
</evidence>
<dbReference type="InterPro" id="IPR013221">
    <property type="entry name" value="Mur_ligase_cen"/>
</dbReference>
<accession>A0ABR7F5D0</accession>
<feature type="domain" description="Mur ligase C-terminal" evidence="11">
    <location>
        <begin position="294"/>
        <end position="415"/>
    </location>
</feature>
<dbReference type="RefSeq" id="WP_021953754.1">
    <property type="nucleotide sequence ID" value="NZ_JACOOZ010000006.1"/>
</dbReference>
<evidence type="ECO:0000313" key="14">
    <source>
        <dbReference type="Proteomes" id="UP000597877"/>
    </source>
</evidence>
<keyword evidence="5 10" id="KW-0547">Nucleotide-binding</keyword>
<evidence type="ECO:0000256" key="5">
    <source>
        <dbReference type="ARBA" id="ARBA00022741"/>
    </source>
</evidence>